<dbReference type="Pfam" id="PF00096">
    <property type="entry name" value="zf-C2H2"/>
    <property type="match status" value="2"/>
</dbReference>
<evidence type="ECO:0000256" key="5">
    <source>
        <dbReference type="ARBA" id="ARBA00022833"/>
    </source>
</evidence>
<proteinExistence type="predicted"/>
<feature type="domain" description="C2H2-type" evidence="11">
    <location>
        <begin position="174"/>
        <end position="203"/>
    </location>
</feature>
<accession>A0AAD1U880</accession>
<dbReference type="GO" id="GO:0000978">
    <property type="term" value="F:RNA polymerase II cis-regulatory region sequence-specific DNA binding"/>
    <property type="evidence" value="ECO:0007669"/>
    <property type="project" value="TreeGrafter"/>
</dbReference>
<dbReference type="EMBL" id="CAMPGE010005075">
    <property type="protein sequence ID" value="CAI2363921.1"/>
    <property type="molecule type" value="Genomic_DNA"/>
</dbReference>
<comment type="caution">
    <text evidence="12">The sequence shown here is derived from an EMBL/GenBank/DDBJ whole genome shotgun (WGS) entry which is preliminary data.</text>
</comment>
<dbReference type="Proteomes" id="UP001295684">
    <property type="component" value="Unassembled WGS sequence"/>
</dbReference>
<organism evidence="12 13">
    <name type="scientific">Euplotes crassus</name>
    <dbReference type="NCBI Taxonomy" id="5936"/>
    <lineage>
        <taxon>Eukaryota</taxon>
        <taxon>Sar</taxon>
        <taxon>Alveolata</taxon>
        <taxon>Ciliophora</taxon>
        <taxon>Intramacronucleata</taxon>
        <taxon>Spirotrichea</taxon>
        <taxon>Hypotrichia</taxon>
        <taxon>Euplotida</taxon>
        <taxon>Euplotidae</taxon>
        <taxon>Moneuplotes</taxon>
    </lineage>
</organism>
<dbReference type="InterPro" id="IPR013087">
    <property type="entry name" value="Znf_C2H2_type"/>
</dbReference>
<evidence type="ECO:0000313" key="12">
    <source>
        <dbReference type="EMBL" id="CAI2363921.1"/>
    </source>
</evidence>
<evidence type="ECO:0000256" key="2">
    <source>
        <dbReference type="ARBA" id="ARBA00022723"/>
    </source>
</evidence>
<name>A0AAD1U880_EUPCR</name>
<dbReference type="PANTHER" id="PTHR19818">
    <property type="entry name" value="ZINC FINGER PROTEIN ZIC AND GLI"/>
    <property type="match status" value="1"/>
</dbReference>
<dbReference type="PROSITE" id="PS50157">
    <property type="entry name" value="ZINC_FINGER_C2H2_2"/>
    <property type="match status" value="3"/>
</dbReference>
<evidence type="ECO:0000256" key="1">
    <source>
        <dbReference type="ARBA" id="ARBA00004123"/>
    </source>
</evidence>
<evidence type="ECO:0000256" key="3">
    <source>
        <dbReference type="ARBA" id="ARBA00022737"/>
    </source>
</evidence>
<keyword evidence="4 10" id="KW-0863">Zinc-finger</keyword>
<dbReference type="GO" id="GO:0008270">
    <property type="term" value="F:zinc ion binding"/>
    <property type="evidence" value="ECO:0007669"/>
    <property type="project" value="UniProtKB-KW"/>
</dbReference>
<evidence type="ECO:0000256" key="9">
    <source>
        <dbReference type="ARBA" id="ARBA00023242"/>
    </source>
</evidence>
<evidence type="ECO:0000256" key="8">
    <source>
        <dbReference type="ARBA" id="ARBA00023163"/>
    </source>
</evidence>
<keyword evidence="8" id="KW-0804">Transcription</keyword>
<dbReference type="Gene3D" id="3.30.160.60">
    <property type="entry name" value="Classic Zinc Finger"/>
    <property type="match status" value="2"/>
</dbReference>
<dbReference type="PROSITE" id="PS00028">
    <property type="entry name" value="ZINC_FINGER_C2H2_1"/>
    <property type="match status" value="3"/>
</dbReference>
<keyword evidence="5" id="KW-0862">Zinc</keyword>
<dbReference type="AlphaFoldDB" id="A0AAD1U880"/>
<sequence length="275" mass="32623">MDMNACDKDIPYFVFGGYAEMFSILAKDQSYTKEIILSQMDPSIASQYCSCEAQASKKDIPILPSLNEINFLDQNRTDKFQLFNSGNTRKIIKDMDKTFDMDKSENLIAKALENHTDSQKEGIKTGNNFITYYEVMINLLSLLTHKYLDNEGNPMYLIRKLKRVIKKTQAQYHYDCMMESCKRTFNSFSDLKTHIVLHDKFRPFKCPYCPKCYTQKGNMIKHKRSHFNPSLNSRRRFTCEFCHKRYTEKYNLKTHQQKFHPMEYQQRYGFRGFFA</sequence>
<dbReference type="SUPFAM" id="SSF57667">
    <property type="entry name" value="beta-beta-alpha zinc fingers"/>
    <property type="match status" value="1"/>
</dbReference>
<feature type="domain" description="C2H2-type" evidence="11">
    <location>
        <begin position="237"/>
        <end position="265"/>
    </location>
</feature>
<dbReference type="GO" id="GO:0045944">
    <property type="term" value="P:positive regulation of transcription by RNA polymerase II"/>
    <property type="evidence" value="ECO:0007669"/>
    <property type="project" value="UniProtKB-ARBA"/>
</dbReference>
<evidence type="ECO:0000256" key="7">
    <source>
        <dbReference type="ARBA" id="ARBA00023125"/>
    </source>
</evidence>
<evidence type="ECO:0000313" key="13">
    <source>
        <dbReference type="Proteomes" id="UP001295684"/>
    </source>
</evidence>
<dbReference type="GO" id="GO:0005634">
    <property type="term" value="C:nucleus"/>
    <property type="evidence" value="ECO:0007669"/>
    <property type="project" value="UniProtKB-SubCell"/>
</dbReference>
<evidence type="ECO:0000256" key="10">
    <source>
        <dbReference type="PROSITE-ProRule" id="PRU00042"/>
    </source>
</evidence>
<keyword evidence="2" id="KW-0479">Metal-binding</keyword>
<dbReference type="GO" id="GO:0000981">
    <property type="term" value="F:DNA-binding transcription factor activity, RNA polymerase II-specific"/>
    <property type="evidence" value="ECO:0007669"/>
    <property type="project" value="TreeGrafter"/>
</dbReference>
<dbReference type="FunFam" id="3.30.160.60:FF:000322">
    <property type="entry name" value="GDNF-inducible zinc finger protein 1"/>
    <property type="match status" value="1"/>
</dbReference>
<keyword evidence="13" id="KW-1185">Reference proteome</keyword>
<evidence type="ECO:0000259" key="11">
    <source>
        <dbReference type="PROSITE" id="PS50157"/>
    </source>
</evidence>
<dbReference type="InterPro" id="IPR036236">
    <property type="entry name" value="Znf_C2H2_sf"/>
</dbReference>
<comment type="subcellular location">
    <subcellularLocation>
        <location evidence="1">Nucleus</location>
    </subcellularLocation>
</comment>
<dbReference type="PANTHER" id="PTHR19818:SF159">
    <property type="entry name" value="C2H2-TYPE DOMAIN-CONTAINING PROTEIN"/>
    <property type="match status" value="1"/>
</dbReference>
<gene>
    <name evidence="12" type="ORF">ECRASSUSDP1_LOCUS5261</name>
</gene>
<dbReference type="SMART" id="SM00355">
    <property type="entry name" value="ZnF_C2H2"/>
    <property type="match status" value="3"/>
</dbReference>
<evidence type="ECO:0000256" key="6">
    <source>
        <dbReference type="ARBA" id="ARBA00023015"/>
    </source>
</evidence>
<keyword evidence="7" id="KW-0238">DNA-binding</keyword>
<dbReference type="InterPro" id="IPR050329">
    <property type="entry name" value="GLI_C2H2-zinc-finger"/>
</dbReference>
<keyword evidence="3" id="KW-0677">Repeat</keyword>
<keyword evidence="6" id="KW-0805">Transcription regulation</keyword>
<keyword evidence="9" id="KW-0539">Nucleus</keyword>
<reference evidence="12" key="1">
    <citation type="submission" date="2023-07" db="EMBL/GenBank/DDBJ databases">
        <authorList>
            <consortium name="AG Swart"/>
            <person name="Singh M."/>
            <person name="Singh A."/>
            <person name="Seah K."/>
            <person name="Emmerich C."/>
        </authorList>
    </citation>
    <scope>NUCLEOTIDE SEQUENCE</scope>
    <source>
        <strain evidence="12">DP1</strain>
    </source>
</reference>
<evidence type="ECO:0000256" key="4">
    <source>
        <dbReference type="ARBA" id="ARBA00022771"/>
    </source>
</evidence>
<feature type="domain" description="C2H2-type" evidence="11">
    <location>
        <begin position="204"/>
        <end position="231"/>
    </location>
</feature>
<protein>
    <recommendedName>
        <fullName evidence="11">C2H2-type domain-containing protein</fullName>
    </recommendedName>
</protein>